<proteinExistence type="predicted"/>
<dbReference type="PANTHER" id="PTHR33608">
    <property type="entry name" value="BLL2464 PROTEIN"/>
    <property type="match status" value="1"/>
</dbReference>
<dbReference type="Proteomes" id="UP000540556">
    <property type="component" value="Unassembled WGS sequence"/>
</dbReference>
<dbReference type="RefSeq" id="WP_182947298.1">
    <property type="nucleotide sequence ID" value="NZ_JABEQK010000001.1"/>
</dbReference>
<protein>
    <submittedName>
        <fullName evidence="2">DUF58 domain-containing protein</fullName>
    </submittedName>
</protein>
<dbReference type="EMBL" id="JABEQK010000001">
    <property type="protein sequence ID" value="MBB2203674.1"/>
    <property type="molecule type" value="Genomic_DNA"/>
</dbReference>
<accession>A0A7W4KB35</accession>
<evidence type="ECO:0000259" key="1">
    <source>
        <dbReference type="Pfam" id="PF01882"/>
    </source>
</evidence>
<evidence type="ECO:0000313" key="3">
    <source>
        <dbReference type="Proteomes" id="UP000540556"/>
    </source>
</evidence>
<feature type="domain" description="DUF58" evidence="1">
    <location>
        <begin position="84"/>
        <end position="292"/>
    </location>
</feature>
<sequence length="332" mass="35581">MTRSPSLPGRAAAFLRRALARHVPSSADTPDSGMNPAAIPLAAAENLAARMPSLILSAQRIAATVAAGHHGRRQAGPGEDFWQFRPAQPGEPVTRIDWRQSARSSRAYVRETEAEAAQTVCLWCDPSASMRWRSTQALPLKSDCALLLTLALGALLLRQGERVRLLTPDEPVDIPPGGRAALDRLAVALMRSMAQDPEDTGLPHPQQVPRHARVVLIGDGLCGLPAMAALLRGLTARPAHAMLLLVNDPAEAELPYEGHVRFAGLEGEDPLTLSGVEQIRGAYRAAYAGHQADLADLCRANGHLLLRHATDQRPEEALLALHAALSGRGERP</sequence>
<dbReference type="PANTHER" id="PTHR33608:SF6">
    <property type="entry name" value="BLL2464 PROTEIN"/>
    <property type="match status" value="1"/>
</dbReference>
<reference evidence="2 3" key="1">
    <citation type="submission" date="2020-04" db="EMBL/GenBank/DDBJ databases">
        <title>Description of novel Gluconacetobacter.</title>
        <authorList>
            <person name="Sombolestani A."/>
        </authorList>
    </citation>
    <scope>NUCLEOTIDE SEQUENCE [LARGE SCALE GENOMIC DNA]</scope>
    <source>
        <strain evidence="2 3">LMG 27800</strain>
    </source>
</reference>
<organism evidence="2 3">
    <name type="scientific">Gluconacetobacter takamatsuzukensis</name>
    <dbReference type="NCBI Taxonomy" id="1286190"/>
    <lineage>
        <taxon>Bacteria</taxon>
        <taxon>Pseudomonadati</taxon>
        <taxon>Pseudomonadota</taxon>
        <taxon>Alphaproteobacteria</taxon>
        <taxon>Acetobacterales</taxon>
        <taxon>Acetobacteraceae</taxon>
        <taxon>Gluconacetobacter</taxon>
    </lineage>
</organism>
<comment type="caution">
    <text evidence="2">The sequence shown here is derived from an EMBL/GenBank/DDBJ whole genome shotgun (WGS) entry which is preliminary data.</text>
</comment>
<dbReference type="InterPro" id="IPR002881">
    <property type="entry name" value="DUF58"/>
</dbReference>
<gene>
    <name evidence="2" type="ORF">HLH27_01405</name>
</gene>
<dbReference type="AlphaFoldDB" id="A0A7W4KB35"/>
<evidence type="ECO:0000313" key="2">
    <source>
        <dbReference type="EMBL" id="MBB2203674.1"/>
    </source>
</evidence>
<dbReference type="Pfam" id="PF01882">
    <property type="entry name" value="DUF58"/>
    <property type="match status" value="1"/>
</dbReference>
<keyword evidence="3" id="KW-1185">Reference proteome</keyword>
<name>A0A7W4KB35_9PROT</name>